<evidence type="ECO:0000256" key="1">
    <source>
        <dbReference type="SAM" id="Coils"/>
    </source>
</evidence>
<reference evidence="2 3" key="1">
    <citation type="submission" date="2024-09" db="EMBL/GenBank/DDBJ databases">
        <title>Chromosome-scale assembly of Riccia sorocarpa.</title>
        <authorList>
            <person name="Paukszto L."/>
        </authorList>
    </citation>
    <scope>NUCLEOTIDE SEQUENCE [LARGE SCALE GENOMIC DNA]</scope>
    <source>
        <strain evidence="2">LP-2024</strain>
        <tissue evidence="2">Aerial parts of the thallus</tissue>
    </source>
</reference>
<protein>
    <submittedName>
        <fullName evidence="2">Uncharacterized protein</fullName>
    </submittedName>
</protein>
<dbReference type="Proteomes" id="UP001633002">
    <property type="component" value="Unassembled WGS sequence"/>
</dbReference>
<evidence type="ECO:0000313" key="2">
    <source>
        <dbReference type="EMBL" id="KAL3693795.1"/>
    </source>
</evidence>
<dbReference type="AlphaFoldDB" id="A0ABD3HQH2"/>
<evidence type="ECO:0000313" key="3">
    <source>
        <dbReference type="Proteomes" id="UP001633002"/>
    </source>
</evidence>
<sequence>MRLVVDVKLCDGVPTVDRAFQTFGENVGQVDGELVSTKLQSSFRAMLAKATEVSQLRGEVADLTSKLQQSDRERADLNDQLTAIKAKLLKSNEKAAREAALSMEVRLKKEIELLKKDATTGPTTKYL</sequence>
<accession>A0ABD3HQH2</accession>
<name>A0ABD3HQH2_9MARC</name>
<dbReference type="EMBL" id="JBJQOH010000003">
    <property type="protein sequence ID" value="KAL3693795.1"/>
    <property type="molecule type" value="Genomic_DNA"/>
</dbReference>
<comment type="caution">
    <text evidence="2">The sequence shown here is derived from an EMBL/GenBank/DDBJ whole genome shotgun (WGS) entry which is preliminary data.</text>
</comment>
<proteinExistence type="predicted"/>
<organism evidence="2 3">
    <name type="scientific">Riccia sorocarpa</name>
    <dbReference type="NCBI Taxonomy" id="122646"/>
    <lineage>
        <taxon>Eukaryota</taxon>
        <taxon>Viridiplantae</taxon>
        <taxon>Streptophyta</taxon>
        <taxon>Embryophyta</taxon>
        <taxon>Marchantiophyta</taxon>
        <taxon>Marchantiopsida</taxon>
        <taxon>Marchantiidae</taxon>
        <taxon>Marchantiales</taxon>
        <taxon>Ricciaceae</taxon>
        <taxon>Riccia</taxon>
    </lineage>
</organism>
<keyword evidence="1" id="KW-0175">Coiled coil</keyword>
<feature type="coiled-coil region" evidence="1">
    <location>
        <begin position="53"/>
        <end position="94"/>
    </location>
</feature>
<keyword evidence="3" id="KW-1185">Reference proteome</keyword>
<gene>
    <name evidence="2" type="ORF">R1sor_007446</name>
</gene>